<dbReference type="AlphaFoldDB" id="A0A7M2Z2S3"/>
<gene>
    <name evidence="2" type="ORF">Gocc_0532</name>
</gene>
<protein>
    <submittedName>
        <fullName evidence="2">Uncharacterized protein</fullName>
    </submittedName>
</protein>
<accession>A0A7M2Z2S3</accession>
<keyword evidence="1" id="KW-0472">Membrane</keyword>
<comment type="caution">
    <text evidence="2">The sequence shown here is derived from an EMBL/GenBank/DDBJ whole genome shotgun (WGS) entry which is preliminary data.</text>
</comment>
<proteinExistence type="predicted"/>
<evidence type="ECO:0000256" key="1">
    <source>
        <dbReference type="SAM" id="Phobius"/>
    </source>
</evidence>
<name>A0A7M2Z2S3_9ACTN</name>
<dbReference type="RefSeq" id="WP_181813303.1">
    <property type="nucleotide sequence ID" value="NZ_QQZY01000001.1"/>
</dbReference>
<evidence type="ECO:0000313" key="2">
    <source>
        <dbReference type="EMBL" id="RDI76113.1"/>
    </source>
</evidence>
<keyword evidence="3" id="KW-1185">Reference proteome</keyword>
<reference evidence="3" key="2">
    <citation type="journal article" date="2019" name="MicrobiologyOpen">
        <title>High-quality draft genome sequence of Gaiella occulta isolated from a 150 meter deep mineral water borehole and comparison with the genome sequences of other deep-branching lineages of the phylum Actinobacteria.</title>
        <authorList>
            <person name="Severino R."/>
            <person name="Froufe H.J.C."/>
            <person name="Barroso C."/>
            <person name="Albuquerque L."/>
            <person name="Lobo-da-Cunha A."/>
            <person name="da Costa M.S."/>
            <person name="Egas C."/>
        </authorList>
    </citation>
    <scope>NUCLEOTIDE SEQUENCE [LARGE SCALE GENOMIC DNA]</scope>
    <source>
        <strain evidence="3">F2-233</strain>
    </source>
</reference>
<reference evidence="2 3" key="1">
    <citation type="submission" date="2018-07" db="EMBL/GenBank/DDBJ databases">
        <title>High-quality-draft genome sequence of Gaiella occulta.</title>
        <authorList>
            <person name="Severino R."/>
            <person name="Froufe H.J.C."/>
            <person name="Rainey F.A."/>
            <person name="Barroso C."/>
            <person name="Albuquerque L."/>
            <person name="Lobo-Da-Cunha A."/>
            <person name="Da Costa M.S."/>
            <person name="Egas C."/>
        </authorList>
    </citation>
    <scope>NUCLEOTIDE SEQUENCE [LARGE SCALE GENOMIC DNA]</scope>
    <source>
        <strain evidence="2 3">F2-233</strain>
    </source>
</reference>
<dbReference type="Proteomes" id="UP000254134">
    <property type="component" value="Unassembled WGS sequence"/>
</dbReference>
<feature type="transmembrane region" description="Helical" evidence="1">
    <location>
        <begin position="21"/>
        <end position="39"/>
    </location>
</feature>
<dbReference type="EMBL" id="QQZY01000001">
    <property type="protein sequence ID" value="RDI76113.1"/>
    <property type="molecule type" value="Genomic_DNA"/>
</dbReference>
<keyword evidence="1" id="KW-1133">Transmembrane helix</keyword>
<organism evidence="2 3">
    <name type="scientific">Gaiella occulta</name>
    <dbReference type="NCBI Taxonomy" id="1002870"/>
    <lineage>
        <taxon>Bacteria</taxon>
        <taxon>Bacillati</taxon>
        <taxon>Actinomycetota</taxon>
        <taxon>Thermoleophilia</taxon>
        <taxon>Gaiellales</taxon>
        <taxon>Gaiellaceae</taxon>
        <taxon>Gaiella</taxon>
    </lineage>
</organism>
<sequence>MAGKQIDFPPQQKEDSRVAPFMIGLSLLCVVVVVAILLTDRGGPFIGPWG</sequence>
<evidence type="ECO:0000313" key="3">
    <source>
        <dbReference type="Proteomes" id="UP000254134"/>
    </source>
</evidence>
<keyword evidence="1" id="KW-0812">Transmembrane</keyword>